<name>A0ABN9WTA8_9DINO</name>
<keyword evidence="3" id="KW-1185">Reference proteome</keyword>
<sequence length="100" mass="10738">MSSEVCTRQDEPLPATANSMPMAVHLTQSRVWPHRSHKGQQNSSMGTFSSSEHCPKRPRQRISPEAAPGPRQNHTPEPHSGRRTDGRAAEATAAGAATSG</sequence>
<evidence type="ECO:0000313" key="3">
    <source>
        <dbReference type="Proteomes" id="UP001189429"/>
    </source>
</evidence>
<feature type="compositionally biased region" description="Basic and acidic residues" evidence="1">
    <location>
        <begin position="74"/>
        <end position="88"/>
    </location>
</feature>
<dbReference type="Proteomes" id="UP001189429">
    <property type="component" value="Unassembled WGS sequence"/>
</dbReference>
<comment type="caution">
    <text evidence="2">The sequence shown here is derived from an EMBL/GenBank/DDBJ whole genome shotgun (WGS) entry which is preliminary data.</text>
</comment>
<accession>A0ABN9WTA8</accession>
<evidence type="ECO:0000256" key="1">
    <source>
        <dbReference type="SAM" id="MobiDB-lite"/>
    </source>
</evidence>
<evidence type="ECO:0000313" key="2">
    <source>
        <dbReference type="EMBL" id="CAK0890031.1"/>
    </source>
</evidence>
<feature type="compositionally biased region" description="Polar residues" evidence="1">
    <location>
        <begin position="39"/>
        <end position="52"/>
    </location>
</feature>
<dbReference type="EMBL" id="CAUYUJ010019288">
    <property type="protein sequence ID" value="CAK0890031.1"/>
    <property type="molecule type" value="Genomic_DNA"/>
</dbReference>
<organism evidence="2 3">
    <name type="scientific">Prorocentrum cordatum</name>
    <dbReference type="NCBI Taxonomy" id="2364126"/>
    <lineage>
        <taxon>Eukaryota</taxon>
        <taxon>Sar</taxon>
        <taxon>Alveolata</taxon>
        <taxon>Dinophyceae</taxon>
        <taxon>Prorocentrales</taxon>
        <taxon>Prorocentraceae</taxon>
        <taxon>Prorocentrum</taxon>
    </lineage>
</organism>
<feature type="region of interest" description="Disordered" evidence="1">
    <location>
        <begin position="1"/>
        <end position="100"/>
    </location>
</feature>
<proteinExistence type="predicted"/>
<gene>
    <name evidence="2" type="ORF">PCOR1329_LOCUS70364</name>
</gene>
<protein>
    <submittedName>
        <fullName evidence="2">Uncharacterized protein</fullName>
    </submittedName>
</protein>
<feature type="compositionally biased region" description="Low complexity" evidence="1">
    <location>
        <begin position="89"/>
        <end position="100"/>
    </location>
</feature>
<reference evidence="2" key="1">
    <citation type="submission" date="2023-10" db="EMBL/GenBank/DDBJ databases">
        <authorList>
            <person name="Chen Y."/>
            <person name="Shah S."/>
            <person name="Dougan E. K."/>
            <person name="Thang M."/>
            <person name="Chan C."/>
        </authorList>
    </citation>
    <scope>NUCLEOTIDE SEQUENCE [LARGE SCALE GENOMIC DNA]</scope>
</reference>